<dbReference type="Proteomes" id="UP001151760">
    <property type="component" value="Unassembled WGS sequence"/>
</dbReference>
<evidence type="ECO:0008006" key="4">
    <source>
        <dbReference type="Google" id="ProtNLM"/>
    </source>
</evidence>
<organism evidence="2 3">
    <name type="scientific">Tanacetum coccineum</name>
    <dbReference type="NCBI Taxonomy" id="301880"/>
    <lineage>
        <taxon>Eukaryota</taxon>
        <taxon>Viridiplantae</taxon>
        <taxon>Streptophyta</taxon>
        <taxon>Embryophyta</taxon>
        <taxon>Tracheophyta</taxon>
        <taxon>Spermatophyta</taxon>
        <taxon>Magnoliopsida</taxon>
        <taxon>eudicotyledons</taxon>
        <taxon>Gunneridae</taxon>
        <taxon>Pentapetalae</taxon>
        <taxon>asterids</taxon>
        <taxon>campanulids</taxon>
        <taxon>Asterales</taxon>
        <taxon>Asteraceae</taxon>
        <taxon>Asteroideae</taxon>
        <taxon>Anthemideae</taxon>
        <taxon>Anthemidinae</taxon>
        <taxon>Tanacetum</taxon>
    </lineage>
</organism>
<feature type="region of interest" description="Disordered" evidence="1">
    <location>
        <begin position="51"/>
        <end position="89"/>
    </location>
</feature>
<accession>A0ABQ5HY29</accession>
<comment type="caution">
    <text evidence="2">The sequence shown here is derived from an EMBL/GenBank/DDBJ whole genome shotgun (WGS) entry which is preliminary data.</text>
</comment>
<dbReference type="EMBL" id="BQNB010020110">
    <property type="protein sequence ID" value="GJT92449.1"/>
    <property type="molecule type" value="Genomic_DNA"/>
</dbReference>
<protein>
    <recommendedName>
        <fullName evidence="4">Reverse transcriptase domain-containing protein</fullName>
    </recommendedName>
</protein>
<evidence type="ECO:0000256" key="1">
    <source>
        <dbReference type="SAM" id="MobiDB-lite"/>
    </source>
</evidence>
<name>A0ABQ5HY29_9ASTR</name>
<evidence type="ECO:0000313" key="2">
    <source>
        <dbReference type="EMBL" id="GJT92449.1"/>
    </source>
</evidence>
<reference evidence="2" key="2">
    <citation type="submission" date="2022-01" db="EMBL/GenBank/DDBJ databases">
        <authorList>
            <person name="Yamashiro T."/>
            <person name="Shiraishi A."/>
            <person name="Satake H."/>
            <person name="Nakayama K."/>
        </authorList>
    </citation>
    <scope>NUCLEOTIDE SEQUENCE</scope>
</reference>
<gene>
    <name evidence="2" type="ORF">Tco_1081294</name>
</gene>
<evidence type="ECO:0000313" key="3">
    <source>
        <dbReference type="Proteomes" id="UP001151760"/>
    </source>
</evidence>
<feature type="compositionally biased region" description="Basic and acidic residues" evidence="1">
    <location>
        <begin position="60"/>
        <end position="78"/>
    </location>
</feature>
<reference evidence="2" key="1">
    <citation type="journal article" date="2022" name="Int. J. Mol. Sci.">
        <title>Draft Genome of Tanacetum Coccineum: Genomic Comparison of Closely Related Tanacetum-Family Plants.</title>
        <authorList>
            <person name="Yamashiro T."/>
            <person name="Shiraishi A."/>
            <person name="Nakayama K."/>
            <person name="Satake H."/>
        </authorList>
    </citation>
    <scope>NUCLEOTIDE SEQUENCE</scope>
</reference>
<sequence length="89" mass="9570">MVLLADKDSRKIQAVPSTAHGMLKFPVCKGIVTLHNNTVVPTKCRMVAKAATELPPNEPTTEKGVKEAIHPDEHDGSSEIHSGTPPEHP</sequence>
<keyword evidence="3" id="KW-1185">Reference proteome</keyword>
<proteinExistence type="predicted"/>